<dbReference type="STRING" id="1336337.A0A3N4K6A6"/>
<dbReference type="CDD" id="cd19495">
    <property type="entry name" value="Elp6"/>
    <property type="match status" value="1"/>
</dbReference>
<dbReference type="AlphaFoldDB" id="A0A3N4K6A6"/>
<dbReference type="Pfam" id="PF09807">
    <property type="entry name" value="ELP6"/>
    <property type="match status" value="1"/>
</dbReference>
<organism evidence="3 4">
    <name type="scientific">Choiromyces venosus 120613-1</name>
    <dbReference type="NCBI Taxonomy" id="1336337"/>
    <lineage>
        <taxon>Eukaryota</taxon>
        <taxon>Fungi</taxon>
        <taxon>Dikarya</taxon>
        <taxon>Ascomycota</taxon>
        <taxon>Pezizomycotina</taxon>
        <taxon>Pezizomycetes</taxon>
        <taxon>Pezizales</taxon>
        <taxon>Tuberaceae</taxon>
        <taxon>Choiromyces</taxon>
    </lineage>
</organism>
<proteinExistence type="inferred from homology"/>
<evidence type="ECO:0000256" key="1">
    <source>
        <dbReference type="ARBA" id="ARBA00005043"/>
    </source>
</evidence>
<evidence type="ECO:0000256" key="2">
    <source>
        <dbReference type="ARBA" id="ARBA00008837"/>
    </source>
</evidence>
<sequence length="238" mass="25318">MPPPTPLAPYTSPPPTPHTLTLITSLLPVPSTWLTQHLLSLHLSSSTSSSNPPSTILISLTQDQNFHLDALKKLGIQTQTLQRSTRFTFLGINDIQLDLPALSKTVREALSRASAGEEEVILMLESVDILLSSGAADINGVMDLILYIQETATHTIVSVNADDPLMRNEQHAALVVGLGHIAHRVFALRGLDTGVARDVSGVLRVTGGGGSAEGGKEVLYFVGDGGGVEVFERGEVRS</sequence>
<dbReference type="OrthoDB" id="9995306at2759"/>
<dbReference type="PANTHER" id="PTHR16184:SF6">
    <property type="entry name" value="ELONGATOR COMPLEX PROTEIN 6"/>
    <property type="match status" value="1"/>
</dbReference>
<dbReference type="GO" id="GO:0033588">
    <property type="term" value="C:elongator holoenzyme complex"/>
    <property type="evidence" value="ECO:0007669"/>
    <property type="project" value="InterPro"/>
</dbReference>
<dbReference type="InterPro" id="IPR027417">
    <property type="entry name" value="P-loop_NTPase"/>
</dbReference>
<dbReference type="UniPathway" id="UPA00988"/>
<comment type="pathway">
    <text evidence="1">tRNA modification; 5-methoxycarbonylmethyl-2-thiouridine-tRNA biosynthesis.</text>
</comment>
<name>A0A3N4K6A6_9PEZI</name>
<gene>
    <name evidence="3" type="ORF">L873DRAFT_1803666</name>
</gene>
<accession>A0A3N4K6A6</accession>
<reference evidence="3 4" key="1">
    <citation type="journal article" date="2018" name="Nat. Ecol. Evol.">
        <title>Pezizomycetes genomes reveal the molecular basis of ectomycorrhizal truffle lifestyle.</title>
        <authorList>
            <person name="Murat C."/>
            <person name="Payen T."/>
            <person name="Noel B."/>
            <person name="Kuo A."/>
            <person name="Morin E."/>
            <person name="Chen J."/>
            <person name="Kohler A."/>
            <person name="Krizsan K."/>
            <person name="Balestrini R."/>
            <person name="Da Silva C."/>
            <person name="Montanini B."/>
            <person name="Hainaut M."/>
            <person name="Levati E."/>
            <person name="Barry K.W."/>
            <person name="Belfiori B."/>
            <person name="Cichocki N."/>
            <person name="Clum A."/>
            <person name="Dockter R.B."/>
            <person name="Fauchery L."/>
            <person name="Guy J."/>
            <person name="Iotti M."/>
            <person name="Le Tacon F."/>
            <person name="Lindquist E.A."/>
            <person name="Lipzen A."/>
            <person name="Malagnac F."/>
            <person name="Mello A."/>
            <person name="Molinier V."/>
            <person name="Miyauchi S."/>
            <person name="Poulain J."/>
            <person name="Riccioni C."/>
            <person name="Rubini A."/>
            <person name="Sitrit Y."/>
            <person name="Splivallo R."/>
            <person name="Traeger S."/>
            <person name="Wang M."/>
            <person name="Zifcakova L."/>
            <person name="Wipf D."/>
            <person name="Zambonelli A."/>
            <person name="Paolocci F."/>
            <person name="Nowrousian M."/>
            <person name="Ottonello S."/>
            <person name="Baldrian P."/>
            <person name="Spatafora J.W."/>
            <person name="Henrissat B."/>
            <person name="Nagy L.G."/>
            <person name="Aury J.M."/>
            <person name="Wincker P."/>
            <person name="Grigoriev I.V."/>
            <person name="Bonfante P."/>
            <person name="Martin F.M."/>
        </authorList>
    </citation>
    <scope>NUCLEOTIDE SEQUENCE [LARGE SCALE GENOMIC DNA]</scope>
    <source>
        <strain evidence="3 4">120613-1</strain>
    </source>
</reference>
<evidence type="ECO:0000313" key="4">
    <source>
        <dbReference type="Proteomes" id="UP000276215"/>
    </source>
</evidence>
<dbReference type="GO" id="GO:0002098">
    <property type="term" value="P:tRNA wobble uridine modification"/>
    <property type="evidence" value="ECO:0007669"/>
    <property type="project" value="InterPro"/>
</dbReference>
<protein>
    <recommendedName>
        <fullName evidence="5">Elongator complex protein 6</fullName>
    </recommendedName>
</protein>
<evidence type="ECO:0000313" key="3">
    <source>
        <dbReference type="EMBL" id="RPB01455.1"/>
    </source>
</evidence>
<dbReference type="InterPro" id="IPR018627">
    <property type="entry name" value="ELP6"/>
</dbReference>
<dbReference type="Gene3D" id="3.40.50.300">
    <property type="entry name" value="P-loop containing nucleotide triphosphate hydrolases"/>
    <property type="match status" value="1"/>
</dbReference>
<dbReference type="Proteomes" id="UP000276215">
    <property type="component" value="Unassembled WGS sequence"/>
</dbReference>
<dbReference type="PANTHER" id="PTHR16184">
    <property type="entry name" value="ELONGATOR COMPLEX PROTEIN 6"/>
    <property type="match status" value="1"/>
</dbReference>
<evidence type="ECO:0008006" key="5">
    <source>
        <dbReference type="Google" id="ProtNLM"/>
    </source>
</evidence>
<keyword evidence="4" id="KW-1185">Reference proteome</keyword>
<comment type="similarity">
    <text evidence="2">Belongs to the ELP6 family.</text>
</comment>
<dbReference type="EMBL" id="ML120373">
    <property type="protein sequence ID" value="RPB01455.1"/>
    <property type="molecule type" value="Genomic_DNA"/>
</dbReference>